<evidence type="ECO:0000313" key="1">
    <source>
        <dbReference type="EMBL" id="GAI05893.1"/>
    </source>
</evidence>
<protein>
    <submittedName>
        <fullName evidence="1">Uncharacterized protein</fullName>
    </submittedName>
</protein>
<dbReference type="EMBL" id="BARV01003358">
    <property type="protein sequence ID" value="GAI05893.1"/>
    <property type="molecule type" value="Genomic_DNA"/>
</dbReference>
<name>X1KGU3_9ZZZZ</name>
<organism evidence="1">
    <name type="scientific">marine sediment metagenome</name>
    <dbReference type="NCBI Taxonomy" id="412755"/>
    <lineage>
        <taxon>unclassified sequences</taxon>
        <taxon>metagenomes</taxon>
        <taxon>ecological metagenomes</taxon>
    </lineage>
</organism>
<comment type="caution">
    <text evidence="1">The sequence shown here is derived from an EMBL/GenBank/DDBJ whole genome shotgun (WGS) entry which is preliminary data.</text>
</comment>
<accession>X1KGU3</accession>
<reference evidence="1" key="1">
    <citation type="journal article" date="2014" name="Front. Microbiol.">
        <title>High frequency of phylogenetically diverse reductive dehalogenase-homologous genes in deep subseafloor sedimentary metagenomes.</title>
        <authorList>
            <person name="Kawai M."/>
            <person name="Futagami T."/>
            <person name="Toyoda A."/>
            <person name="Takaki Y."/>
            <person name="Nishi S."/>
            <person name="Hori S."/>
            <person name="Arai W."/>
            <person name="Tsubouchi T."/>
            <person name="Morono Y."/>
            <person name="Uchiyama I."/>
            <person name="Ito T."/>
            <person name="Fujiyama A."/>
            <person name="Inagaki F."/>
            <person name="Takami H."/>
        </authorList>
    </citation>
    <scope>NUCLEOTIDE SEQUENCE</scope>
    <source>
        <strain evidence="1">Expedition CK06-06</strain>
    </source>
</reference>
<proteinExistence type="predicted"/>
<gene>
    <name evidence="1" type="ORF">S06H3_08075</name>
</gene>
<sequence>MVTITAKKEDYQTIVKVAGRMQMLLKRKVSLGEAAGHACNHLLSDTKMLEASLRKKMENTPGCDYCSEE</sequence>
<dbReference type="AlphaFoldDB" id="X1KGU3"/>